<dbReference type="InterPro" id="IPR035837">
    <property type="entry name" value="ABL_SH2"/>
</dbReference>
<dbReference type="SMART" id="SM00219">
    <property type="entry name" value="TyrKc"/>
    <property type="match status" value="1"/>
</dbReference>
<proteinExistence type="inferred from homology"/>
<dbReference type="WBParaSite" id="Gr19_v10_g5141.t1">
    <property type="protein sequence ID" value="Gr19_v10_g5141.t1"/>
    <property type="gene ID" value="Gr19_v10_g5141"/>
</dbReference>
<evidence type="ECO:0000256" key="7">
    <source>
        <dbReference type="ARBA" id="ARBA00023137"/>
    </source>
</evidence>
<evidence type="ECO:0000256" key="4">
    <source>
        <dbReference type="ARBA" id="ARBA00022777"/>
    </source>
</evidence>
<feature type="compositionally biased region" description="Basic and acidic residues" evidence="11">
    <location>
        <begin position="805"/>
        <end position="819"/>
    </location>
</feature>
<dbReference type="GO" id="GO:0005524">
    <property type="term" value="F:ATP binding"/>
    <property type="evidence" value="ECO:0007669"/>
    <property type="project" value="UniProtKB-KW"/>
</dbReference>
<dbReference type="PANTHER" id="PTHR24418">
    <property type="entry name" value="TYROSINE-PROTEIN KINASE"/>
    <property type="match status" value="1"/>
</dbReference>
<evidence type="ECO:0000256" key="2">
    <source>
        <dbReference type="ARBA" id="ARBA00022679"/>
    </source>
</evidence>
<dbReference type="PRINTS" id="PR00109">
    <property type="entry name" value="TYRKINASE"/>
</dbReference>
<evidence type="ECO:0000313" key="15">
    <source>
        <dbReference type="WBParaSite" id="Gr19_v10_g5141.t1"/>
    </source>
</evidence>
<dbReference type="SMART" id="SM00808">
    <property type="entry name" value="FABD"/>
    <property type="match status" value="1"/>
</dbReference>
<feature type="compositionally biased region" description="Acidic residues" evidence="11">
    <location>
        <begin position="919"/>
        <end position="931"/>
    </location>
</feature>
<evidence type="ECO:0000256" key="10">
    <source>
        <dbReference type="RuleBase" id="RU362096"/>
    </source>
</evidence>
<dbReference type="SUPFAM" id="SSF56112">
    <property type="entry name" value="Protein kinase-like (PK-like)"/>
    <property type="match status" value="1"/>
</dbReference>
<dbReference type="InterPro" id="IPR015015">
    <property type="entry name" value="F-actin-binding"/>
</dbReference>
<dbReference type="InterPro" id="IPR036860">
    <property type="entry name" value="SH2_dom_sf"/>
</dbReference>
<feature type="region of interest" description="Disordered" evidence="11">
    <location>
        <begin position="995"/>
        <end position="1050"/>
    </location>
</feature>
<dbReference type="PROSITE" id="PS50001">
    <property type="entry name" value="SH2"/>
    <property type="match status" value="1"/>
</dbReference>
<feature type="compositionally biased region" description="Basic and acidic residues" evidence="11">
    <location>
        <begin position="562"/>
        <end position="584"/>
    </location>
</feature>
<feature type="region of interest" description="Disordered" evidence="11">
    <location>
        <begin position="768"/>
        <end position="965"/>
    </location>
</feature>
<name>A0A914HVU5_GLORO</name>
<dbReference type="InterPro" id="IPR000719">
    <property type="entry name" value="Prot_kinase_dom"/>
</dbReference>
<dbReference type="PRINTS" id="PR00401">
    <property type="entry name" value="SH2DOMAIN"/>
</dbReference>
<dbReference type="Gene3D" id="1.10.510.10">
    <property type="entry name" value="Transferase(Phosphotransferase) domain 1"/>
    <property type="match status" value="1"/>
</dbReference>
<dbReference type="InterPro" id="IPR000980">
    <property type="entry name" value="SH2"/>
</dbReference>
<dbReference type="SMART" id="SM00326">
    <property type="entry name" value="SH3"/>
    <property type="match status" value="1"/>
</dbReference>
<evidence type="ECO:0000256" key="5">
    <source>
        <dbReference type="ARBA" id="ARBA00022840"/>
    </source>
</evidence>
<dbReference type="Pfam" id="PF07714">
    <property type="entry name" value="PK_Tyr_Ser-Thr"/>
    <property type="match status" value="1"/>
</dbReference>
<keyword evidence="4 10" id="KW-0418">Kinase</keyword>
<feature type="domain" description="SH2" evidence="12">
    <location>
        <begin position="149"/>
        <end position="239"/>
    </location>
</feature>
<evidence type="ECO:0000256" key="9">
    <source>
        <dbReference type="PROSITE-ProRule" id="PRU00191"/>
    </source>
</evidence>
<evidence type="ECO:0000256" key="6">
    <source>
        <dbReference type="ARBA" id="ARBA00022999"/>
    </source>
</evidence>
<dbReference type="PROSITE" id="PS50011">
    <property type="entry name" value="PROTEIN_KINASE_DOM"/>
    <property type="match status" value="1"/>
</dbReference>
<dbReference type="EC" id="2.7.10.2" evidence="10"/>
<dbReference type="SUPFAM" id="SSF55550">
    <property type="entry name" value="SH2 domain"/>
    <property type="match status" value="1"/>
</dbReference>
<dbReference type="SMART" id="SM00252">
    <property type="entry name" value="SH2"/>
    <property type="match status" value="1"/>
</dbReference>
<reference evidence="15" key="1">
    <citation type="submission" date="2022-11" db="UniProtKB">
        <authorList>
            <consortium name="WormBaseParasite"/>
        </authorList>
    </citation>
    <scope>IDENTIFICATION</scope>
</reference>
<evidence type="ECO:0000259" key="12">
    <source>
        <dbReference type="PROSITE" id="PS50001"/>
    </source>
</evidence>
<dbReference type="PROSITE" id="PS00109">
    <property type="entry name" value="PROTEIN_KINASE_TYR"/>
    <property type="match status" value="1"/>
</dbReference>
<feature type="region of interest" description="Disordered" evidence="11">
    <location>
        <begin position="674"/>
        <end position="708"/>
    </location>
</feature>
<comment type="similarity">
    <text evidence="10">Belongs to the protein kinase superfamily. Tyr protein kinase family.</text>
</comment>
<keyword evidence="6 9" id="KW-0727">SH2 domain</keyword>
<dbReference type="Gene3D" id="3.30.200.20">
    <property type="entry name" value="Phosphorylase Kinase, domain 1"/>
    <property type="match status" value="1"/>
</dbReference>
<keyword evidence="2 10" id="KW-0808">Transferase</keyword>
<dbReference type="InterPro" id="IPR011009">
    <property type="entry name" value="Kinase-like_dom_sf"/>
</dbReference>
<keyword evidence="1" id="KW-0728">SH3 domain</keyword>
<feature type="region of interest" description="Disordered" evidence="11">
    <location>
        <begin position="1098"/>
        <end position="1119"/>
    </location>
</feature>
<accession>A0A914HVU5</accession>
<dbReference type="FunFam" id="3.30.505.10:FF:000004">
    <property type="entry name" value="Tyrosine-protein kinase"/>
    <property type="match status" value="1"/>
</dbReference>
<dbReference type="GO" id="GO:0023052">
    <property type="term" value="P:signaling"/>
    <property type="evidence" value="ECO:0007669"/>
    <property type="project" value="UniProtKB-ARBA"/>
</dbReference>
<keyword evidence="5 10" id="KW-0067">ATP-binding</keyword>
<dbReference type="Proteomes" id="UP000887572">
    <property type="component" value="Unplaced"/>
</dbReference>
<evidence type="ECO:0000259" key="13">
    <source>
        <dbReference type="PROSITE" id="PS50011"/>
    </source>
</evidence>
<feature type="compositionally biased region" description="Basic and acidic residues" evidence="11">
    <location>
        <begin position="848"/>
        <end position="875"/>
    </location>
</feature>
<feature type="region of interest" description="Disordered" evidence="11">
    <location>
        <begin position="558"/>
        <end position="584"/>
    </location>
</feature>
<feature type="compositionally biased region" description="Low complexity" evidence="11">
    <location>
        <begin position="883"/>
        <end position="899"/>
    </location>
</feature>
<dbReference type="InterPro" id="IPR001452">
    <property type="entry name" value="SH3_domain"/>
</dbReference>
<dbReference type="InterPro" id="IPR020635">
    <property type="entry name" value="Tyr_kinase_cat_dom"/>
</dbReference>
<dbReference type="CDD" id="cd09935">
    <property type="entry name" value="SH2_ABL"/>
    <property type="match status" value="1"/>
</dbReference>
<feature type="domain" description="Protein kinase" evidence="13">
    <location>
        <begin position="269"/>
        <end position="540"/>
    </location>
</feature>
<dbReference type="Gene3D" id="2.30.30.40">
    <property type="entry name" value="SH3 Domains"/>
    <property type="match status" value="1"/>
</dbReference>
<comment type="catalytic activity">
    <reaction evidence="8 10">
        <text>L-tyrosyl-[protein] + ATP = O-phospho-L-tyrosyl-[protein] + ADP + H(+)</text>
        <dbReference type="Rhea" id="RHEA:10596"/>
        <dbReference type="Rhea" id="RHEA-COMP:10136"/>
        <dbReference type="Rhea" id="RHEA-COMP:20101"/>
        <dbReference type="ChEBI" id="CHEBI:15378"/>
        <dbReference type="ChEBI" id="CHEBI:30616"/>
        <dbReference type="ChEBI" id="CHEBI:46858"/>
        <dbReference type="ChEBI" id="CHEBI:61978"/>
        <dbReference type="ChEBI" id="CHEBI:456216"/>
        <dbReference type="EC" id="2.7.10.2"/>
    </reaction>
</comment>
<dbReference type="Pfam" id="PF08919">
    <property type="entry name" value="F_actin_bind"/>
    <property type="match status" value="1"/>
</dbReference>
<keyword evidence="14" id="KW-1185">Reference proteome</keyword>
<evidence type="ECO:0000313" key="14">
    <source>
        <dbReference type="Proteomes" id="UP000887572"/>
    </source>
</evidence>
<dbReference type="InterPro" id="IPR001245">
    <property type="entry name" value="Ser-Thr/Tyr_kinase_cat_dom"/>
</dbReference>
<keyword evidence="3 10" id="KW-0547">Nucleotide-binding</keyword>
<dbReference type="Pfam" id="PF00017">
    <property type="entry name" value="SH2"/>
    <property type="match status" value="1"/>
</dbReference>
<evidence type="ECO:0000256" key="11">
    <source>
        <dbReference type="SAM" id="MobiDB-lite"/>
    </source>
</evidence>
<feature type="region of interest" description="Disordered" evidence="11">
    <location>
        <begin position="612"/>
        <end position="657"/>
    </location>
</feature>
<sequence>MPWSSAISGGQSMSASDKTFAMAVTHQQLDVEADEGDGGGEGSGYSSHVFVALYDFSGLGVEKMSMRKGDQVRVLGYNKSREWCEVQLVRRCSTSKLTSPSVHSNLATCSPVLGSSSSSLASCSSQCGQIGWVPSLYIAPANSLDKHSWYHGKITRAEAEHLLSSGINGSFLVRESETNPGQFSISLRHEGRVYHYRISFDANLRLFITESAKFKTLGELVHNHSVSASGLICTLMYPVNKRLIGQPHSTVFSPSPAQADGWEVDRAEITMNNKLGMGQYGDVYEAIWRRSGGSGRHGTEAEEPVTVAVKTLKEDTMALPDYLAEAEIMKGLNHPNLVQLLGVCTREAPYFILTEFMSRGNLLDFLRNSDHKRLPQPSLLHLTVQVASGMAYLESRNFIHRDLAARNCLVGDDNVVKVADFGLARFMRTEDTYTAHAGAKFPIKWTAPEGLAYNTFSTKSDVWAFGVLLWEIYTYGMAPYPGVELNSVYGLLERGFRMDSPPECPDSVHRLMLQCWNWSPSDRPRFKDLLLSLSSQQPSENADPERIRSASSLAFAAASAAQKREERKRNELEGPEMDTKRTADLDGVGALPLLNSARISHAAQENVLRERAVSLGEPRASHPRGRPPSPEPPPPPPPPRPNRSQPRNPQQQQQFASTFRPAEPAQMVGGVQMCRENSPGAMGSRSPSERCSPFGTRKTPQIQIPPGGAFHFRQQKTFCAPKVPLQSKRQQSSREEEWTGDEFGKMQMVGTMGKGAKVEAFLESIKRGGSADLDFPASARGEGQREAEGEDGASEEDEDEEEEQWEGKNRNGRTSDCRQDQLGMLPLQHLKLRLKKTVSESSAMGPRGESKQEQENSDRLKRPEPKPRRSIEGKAKMLGMGRSASSSSSSNSPPDSSLPTKTAIIRTIPNTFASKESSEEADGKEEDEEENELRAKIRQLRHVQRKGEDKDRKGDAPTMPKIGEAKIRHLVTQKVAPLQHHRPFSMQAVAEGDECAYPKGGEQPNGAEKSDVMSASVEDVRRMDSKCGDVTREAGTETTRRTEERSPGRATVRMPSFATLQRGRTQRKQICVRPRGVAVTVGAAYEQKKLSLDNCATGDGDFCQKPRQASPEGVDRETDDDRIHSLGEFANFDRDDVKLLKDLQHVHPPGKRRSLLVEPMAPASSTLGHHHESPMAVQQEEGLNSQPPVSKEYLQELYAQLDASIQELHSRRPSSSSPISSAQSVGVFLLSKAIASKSSQGIGLSDAQQNQRHVELIRIGDLLQQFHDTCKIYAENITPYSKFKFTELLCRVEGFIRQLRTCVPAVGKTNAGNLSKDQQILADTERLVRQIMQLVVK</sequence>
<dbReference type="InterPro" id="IPR050198">
    <property type="entry name" value="Non-receptor_tyrosine_kinases"/>
</dbReference>
<protein>
    <recommendedName>
        <fullName evidence="10">Tyrosine-protein kinase</fullName>
        <ecNumber evidence="10">2.7.10.2</ecNumber>
    </recommendedName>
</protein>
<feature type="compositionally biased region" description="Acidic residues" evidence="11">
    <location>
        <begin position="788"/>
        <end position="804"/>
    </location>
</feature>
<evidence type="ECO:0000256" key="8">
    <source>
        <dbReference type="ARBA" id="ARBA00051245"/>
    </source>
</evidence>
<feature type="compositionally biased region" description="Low complexity" evidence="11">
    <location>
        <begin position="642"/>
        <end position="654"/>
    </location>
</feature>
<feature type="compositionally biased region" description="Basic and acidic residues" evidence="11">
    <location>
        <begin position="1018"/>
        <end position="1047"/>
    </location>
</feature>
<evidence type="ECO:0000256" key="3">
    <source>
        <dbReference type="ARBA" id="ARBA00022741"/>
    </source>
</evidence>
<dbReference type="FunFam" id="1.10.510.10:FF:000554">
    <property type="entry name" value="Predicted protein"/>
    <property type="match status" value="1"/>
</dbReference>
<dbReference type="Gene3D" id="1.20.120.330">
    <property type="entry name" value="Nucleotidyltransferases domain 2"/>
    <property type="match status" value="1"/>
</dbReference>
<evidence type="ECO:0000256" key="1">
    <source>
        <dbReference type="ARBA" id="ARBA00022443"/>
    </source>
</evidence>
<dbReference type="Pfam" id="PF00018">
    <property type="entry name" value="SH3_1"/>
    <property type="match status" value="1"/>
</dbReference>
<organism evidence="14 15">
    <name type="scientific">Globodera rostochiensis</name>
    <name type="common">Golden nematode worm</name>
    <name type="synonym">Heterodera rostochiensis</name>
    <dbReference type="NCBI Taxonomy" id="31243"/>
    <lineage>
        <taxon>Eukaryota</taxon>
        <taxon>Metazoa</taxon>
        <taxon>Ecdysozoa</taxon>
        <taxon>Nematoda</taxon>
        <taxon>Chromadorea</taxon>
        <taxon>Rhabditida</taxon>
        <taxon>Tylenchina</taxon>
        <taxon>Tylenchomorpha</taxon>
        <taxon>Tylenchoidea</taxon>
        <taxon>Heteroderidae</taxon>
        <taxon>Heteroderinae</taxon>
        <taxon>Globodera</taxon>
    </lineage>
</organism>
<dbReference type="Gene3D" id="3.30.505.10">
    <property type="entry name" value="SH2 domain"/>
    <property type="match status" value="1"/>
</dbReference>
<feature type="region of interest" description="Disordered" evidence="11">
    <location>
        <begin position="1164"/>
        <end position="1187"/>
    </location>
</feature>
<dbReference type="SUPFAM" id="SSF50044">
    <property type="entry name" value="SH3-domain"/>
    <property type="match status" value="1"/>
</dbReference>
<dbReference type="InterPro" id="IPR008266">
    <property type="entry name" value="Tyr_kinase_AS"/>
</dbReference>
<feature type="compositionally biased region" description="Pro residues" evidence="11">
    <location>
        <begin position="626"/>
        <end position="641"/>
    </location>
</feature>
<dbReference type="GO" id="GO:0004715">
    <property type="term" value="F:non-membrane spanning protein tyrosine kinase activity"/>
    <property type="evidence" value="ECO:0007669"/>
    <property type="project" value="UniProtKB-EC"/>
</dbReference>
<feature type="compositionally biased region" description="Basic and acidic residues" evidence="11">
    <location>
        <begin position="945"/>
        <end position="955"/>
    </location>
</feature>
<dbReference type="InterPro" id="IPR036028">
    <property type="entry name" value="SH3-like_dom_sf"/>
</dbReference>
<dbReference type="GO" id="GO:0007154">
    <property type="term" value="P:cell communication"/>
    <property type="evidence" value="ECO:0007669"/>
    <property type="project" value="UniProtKB-ARBA"/>
</dbReference>
<feature type="region of interest" description="Disordered" evidence="11">
    <location>
        <begin position="720"/>
        <end position="746"/>
    </location>
</feature>
<keyword evidence="7 10" id="KW-0829">Tyrosine-protein kinase</keyword>